<dbReference type="AlphaFoldDB" id="A0A3Q2R293"/>
<feature type="compositionally biased region" description="Basic residues" evidence="10">
    <location>
        <begin position="535"/>
        <end position="553"/>
    </location>
</feature>
<evidence type="ECO:0000256" key="6">
    <source>
        <dbReference type="ARBA" id="ARBA00023125"/>
    </source>
</evidence>
<keyword evidence="5" id="KW-0862">Zinc</keyword>
<feature type="compositionally biased region" description="Acidic residues" evidence="10">
    <location>
        <begin position="248"/>
        <end position="263"/>
    </location>
</feature>
<feature type="region of interest" description="Disordered" evidence="10">
    <location>
        <begin position="281"/>
        <end position="300"/>
    </location>
</feature>
<evidence type="ECO:0000256" key="3">
    <source>
        <dbReference type="ARBA" id="ARBA00022737"/>
    </source>
</evidence>
<evidence type="ECO:0000259" key="12">
    <source>
        <dbReference type="PROSITE" id="PS50950"/>
    </source>
</evidence>
<comment type="subcellular location">
    <subcellularLocation>
        <location evidence="1">Nucleus</location>
    </subcellularLocation>
</comment>
<dbReference type="Proteomes" id="UP000265000">
    <property type="component" value="Unplaced"/>
</dbReference>
<feature type="compositionally biased region" description="Polar residues" evidence="10">
    <location>
        <begin position="101"/>
        <end position="110"/>
    </location>
</feature>
<evidence type="ECO:0000313" key="13">
    <source>
        <dbReference type="Ensembl" id="ENSFHEP00000034610.1"/>
    </source>
</evidence>
<reference evidence="13" key="1">
    <citation type="submission" date="2025-08" db="UniProtKB">
        <authorList>
            <consortium name="Ensembl"/>
        </authorList>
    </citation>
    <scope>IDENTIFICATION</scope>
</reference>
<name>A0A3Q2R293_FUNHE</name>
<keyword evidence="3" id="KW-0677">Repeat</keyword>
<evidence type="ECO:0000256" key="10">
    <source>
        <dbReference type="SAM" id="MobiDB-lite"/>
    </source>
</evidence>
<protein>
    <submittedName>
        <fullName evidence="13">Zinc finger protein 836</fullName>
    </submittedName>
</protein>
<dbReference type="Gene3D" id="3.30.160.60">
    <property type="entry name" value="Classic Zinc Finger"/>
    <property type="match status" value="5"/>
</dbReference>
<dbReference type="InterPro" id="IPR036236">
    <property type="entry name" value="Znf_C2H2_sf"/>
</dbReference>
<feature type="domain" description="C2H2-type" evidence="11">
    <location>
        <begin position="390"/>
        <end position="417"/>
    </location>
</feature>
<dbReference type="SUPFAM" id="SSF57667">
    <property type="entry name" value="beta-beta-alpha zinc fingers"/>
    <property type="match status" value="3"/>
</dbReference>
<feature type="region of interest" description="Disordered" evidence="10">
    <location>
        <begin position="87"/>
        <end position="110"/>
    </location>
</feature>
<dbReference type="PANTHER" id="PTHR24381:SF393">
    <property type="entry name" value="CHROMATIN-LINKED ADAPTOR FOR MSL PROTEINS, ISOFORM B"/>
    <property type="match status" value="1"/>
</dbReference>
<dbReference type="GO" id="GO:0008270">
    <property type="term" value="F:zinc ion binding"/>
    <property type="evidence" value="ECO:0007669"/>
    <property type="project" value="UniProtKB-KW"/>
</dbReference>
<keyword evidence="2" id="KW-0479">Metal-binding</keyword>
<evidence type="ECO:0000256" key="4">
    <source>
        <dbReference type="ARBA" id="ARBA00022771"/>
    </source>
</evidence>
<evidence type="ECO:0000256" key="7">
    <source>
        <dbReference type="ARBA" id="ARBA00023242"/>
    </source>
</evidence>
<dbReference type="PROSITE" id="PS50950">
    <property type="entry name" value="ZF_THAP"/>
    <property type="match status" value="1"/>
</dbReference>
<dbReference type="SUPFAM" id="SSF57716">
    <property type="entry name" value="Glucocorticoid receptor-like (DNA-binding domain)"/>
    <property type="match status" value="1"/>
</dbReference>
<dbReference type="OrthoDB" id="8634051at2759"/>
<dbReference type="InterPro" id="IPR013087">
    <property type="entry name" value="Znf_C2H2_type"/>
</dbReference>
<sequence>MCSVVRCNSWRRRAPRFILPEDPEKRLEWVQFLFEVNGQRLKESSWTDISVCSEHFTRDCFVVAPAAGSAQLRSDAVPSVCEPEQDTIQPEDASCKPSPTPGSSAIHNDGTFTLTSVPASPASSEASVSSESGYCKMLDKIENLDIIKEKVNLLKTNKRYVVNEKRLFQLFSPTCPLCQSKVKTEKVVCGLLLVLNQRCLECDYSKQWKNLTETSITAVSDDHQTECMEISLETISRDKTVGSSEIVNTDEESDSADETDESNNSEGARDSDDNWVPEEEPLVFESEEEEEEDCSFEEVNNGSVSKHRELCTECGKFFEKQRPHTCEHIIKPISCNICGKRYVNEQALNLHNRVHNVDYKHRCKYCHVVFQTKLDKITHEQTHLIQDKPYKCPCCPETFARFLERRDHLETHEERKRNCSYCGIRFVSHLALQRHLIVHTGEKPYKCVVCQRGFNQSGHLKSHMRLHTGERPYKCPHCSKCFTHNVSLKSHVQRYHTASEDQQKTTKQGADPQGNGGPDSVNDNVEKNQVTQKKVGYKFKRKTTGRPLGRPKKNLTGSSTEERRGRGTNAKTAKAQKRKAKRRRSKWEESEEETSENEESLDLTEDEEQNEKARSGQTAKRRALDPTGVEKKEQNEKVRSRRTAKRRALDPTEIRKEEESDNSVKDQEAPEEDEGKKMFVEET</sequence>
<feature type="compositionally biased region" description="Basic and acidic residues" evidence="10">
    <location>
        <begin position="622"/>
        <end position="638"/>
    </location>
</feature>
<accession>A0A3Q2R293</accession>
<dbReference type="GeneID" id="105937584"/>
<dbReference type="Ensembl" id="ENSFHET00000035227.1">
    <property type="protein sequence ID" value="ENSFHEP00000034610.1"/>
    <property type="gene ID" value="ENSFHEG00000022412.1"/>
</dbReference>
<feature type="domain" description="C2H2-type" evidence="11">
    <location>
        <begin position="445"/>
        <end position="472"/>
    </location>
</feature>
<dbReference type="GeneTree" id="ENSGT00940000162287"/>
<feature type="domain" description="THAP-type" evidence="12">
    <location>
        <begin position="1"/>
        <end position="81"/>
    </location>
</feature>
<feature type="compositionally biased region" description="Basic residues" evidence="10">
    <location>
        <begin position="574"/>
        <end position="585"/>
    </location>
</feature>
<dbReference type="SMART" id="SM00692">
    <property type="entry name" value="DM3"/>
    <property type="match status" value="1"/>
</dbReference>
<evidence type="ECO:0000256" key="1">
    <source>
        <dbReference type="ARBA" id="ARBA00004123"/>
    </source>
</evidence>
<feature type="compositionally biased region" description="Acidic residues" evidence="10">
    <location>
        <begin position="281"/>
        <end position="296"/>
    </location>
</feature>
<evidence type="ECO:0000256" key="2">
    <source>
        <dbReference type="ARBA" id="ARBA00022723"/>
    </source>
</evidence>
<organism evidence="13 14">
    <name type="scientific">Fundulus heteroclitus</name>
    <name type="common">Killifish</name>
    <name type="synonym">Mummichog</name>
    <dbReference type="NCBI Taxonomy" id="8078"/>
    <lineage>
        <taxon>Eukaryota</taxon>
        <taxon>Metazoa</taxon>
        <taxon>Chordata</taxon>
        <taxon>Craniata</taxon>
        <taxon>Vertebrata</taxon>
        <taxon>Euteleostomi</taxon>
        <taxon>Actinopterygii</taxon>
        <taxon>Neopterygii</taxon>
        <taxon>Teleostei</taxon>
        <taxon>Neoteleostei</taxon>
        <taxon>Acanthomorphata</taxon>
        <taxon>Ovalentaria</taxon>
        <taxon>Atherinomorphae</taxon>
        <taxon>Cyprinodontiformes</taxon>
        <taxon>Fundulidae</taxon>
        <taxon>Fundulus</taxon>
    </lineage>
</organism>
<dbReference type="Pfam" id="PF05485">
    <property type="entry name" value="THAP"/>
    <property type="match status" value="1"/>
</dbReference>
<feature type="compositionally biased region" description="Acidic residues" evidence="10">
    <location>
        <begin position="589"/>
        <end position="609"/>
    </location>
</feature>
<dbReference type="SMART" id="SM00355">
    <property type="entry name" value="ZnF_C2H2"/>
    <property type="match status" value="6"/>
</dbReference>
<dbReference type="FunFam" id="3.30.160.60:FF:000710">
    <property type="entry name" value="Zinc finger protein 768"/>
    <property type="match status" value="1"/>
</dbReference>
<feature type="region of interest" description="Disordered" evidence="10">
    <location>
        <begin position="241"/>
        <end position="276"/>
    </location>
</feature>
<feature type="domain" description="C2H2-type" evidence="11">
    <location>
        <begin position="333"/>
        <end position="360"/>
    </location>
</feature>
<reference evidence="13" key="2">
    <citation type="submission" date="2025-09" db="UniProtKB">
        <authorList>
            <consortium name="Ensembl"/>
        </authorList>
    </citation>
    <scope>IDENTIFICATION</scope>
</reference>
<dbReference type="STRING" id="8078.ENSFHEP00000034610"/>
<dbReference type="SMART" id="SM00980">
    <property type="entry name" value="THAP"/>
    <property type="match status" value="1"/>
</dbReference>
<keyword evidence="4 8" id="KW-0863">Zinc-finger</keyword>
<evidence type="ECO:0000259" key="11">
    <source>
        <dbReference type="PROSITE" id="PS50157"/>
    </source>
</evidence>
<keyword evidence="14" id="KW-1185">Reference proteome</keyword>
<dbReference type="GO" id="GO:0005634">
    <property type="term" value="C:nucleus"/>
    <property type="evidence" value="ECO:0007669"/>
    <property type="project" value="UniProtKB-SubCell"/>
</dbReference>
<evidence type="ECO:0000256" key="5">
    <source>
        <dbReference type="ARBA" id="ARBA00022833"/>
    </source>
</evidence>
<dbReference type="InterPro" id="IPR006612">
    <property type="entry name" value="THAP_Znf"/>
</dbReference>
<evidence type="ECO:0000313" key="14">
    <source>
        <dbReference type="Proteomes" id="UP000265000"/>
    </source>
</evidence>
<feature type="compositionally biased region" description="Polar residues" evidence="10">
    <location>
        <begin position="521"/>
        <end position="532"/>
    </location>
</feature>
<evidence type="ECO:0000256" key="8">
    <source>
        <dbReference type="PROSITE-ProRule" id="PRU00042"/>
    </source>
</evidence>
<dbReference type="Pfam" id="PF00096">
    <property type="entry name" value="zf-C2H2"/>
    <property type="match status" value="3"/>
</dbReference>
<feature type="region of interest" description="Disordered" evidence="10">
    <location>
        <begin position="494"/>
        <end position="683"/>
    </location>
</feature>
<evidence type="ECO:0000256" key="9">
    <source>
        <dbReference type="PROSITE-ProRule" id="PRU00309"/>
    </source>
</evidence>
<keyword evidence="7" id="KW-0539">Nucleus</keyword>
<dbReference type="GO" id="GO:0000977">
    <property type="term" value="F:RNA polymerase II transcription regulatory region sequence-specific DNA binding"/>
    <property type="evidence" value="ECO:0007669"/>
    <property type="project" value="TreeGrafter"/>
</dbReference>
<dbReference type="PROSITE" id="PS00028">
    <property type="entry name" value="ZINC_FINGER_C2H2_1"/>
    <property type="match status" value="6"/>
</dbReference>
<proteinExistence type="predicted"/>
<feature type="domain" description="C2H2-type" evidence="11">
    <location>
        <begin position="473"/>
        <end position="501"/>
    </location>
</feature>
<feature type="domain" description="C2H2-type" evidence="11">
    <location>
        <begin position="417"/>
        <end position="444"/>
    </location>
</feature>
<feature type="compositionally biased region" description="Basic and acidic residues" evidence="10">
    <location>
        <begin position="647"/>
        <end position="683"/>
    </location>
</feature>
<keyword evidence="6 9" id="KW-0238">DNA-binding</keyword>
<dbReference type="PROSITE" id="PS50157">
    <property type="entry name" value="ZINC_FINGER_C2H2_2"/>
    <property type="match status" value="5"/>
</dbReference>
<dbReference type="PANTHER" id="PTHR24381">
    <property type="entry name" value="ZINC FINGER PROTEIN"/>
    <property type="match status" value="1"/>
</dbReference>
<dbReference type="FunFam" id="3.30.160.60:FF:000624">
    <property type="entry name" value="zinc finger protein 697"/>
    <property type="match status" value="1"/>
</dbReference>
<dbReference type="GO" id="GO:0000981">
    <property type="term" value="F:DNA-binding transcription factor activity, RNA polymerase II-specific"/>
    <property type="evidence" value="ECO:0007669"/>
    <property type="project" value="TreeGrafter"/>
</dbReference>